<proteinExistence type="predicted"/>
<dbReference type="EMBL" id="QYUL01000002">
    <property type="protein sequence ID" value="RJF80880.1"/>
    <property type="molecule type" value="Genomic_DNA"/>
</dbReference>
<dbReference type="SUPFAM" id="SSF48498">
    <property type="entry name" value="Tetracyclin repressor-like, C-terminal domain"/>
    <property type="match status" value="1"/>
</dbReference>
<dbReference type="OrthoDB" id="9816431at2"/>
<dbReference type="Gene3D" id="1.10.357.10">
    <property type="entry name" value="Tetracycline Repressor, domain 2"/>
    <property type="match status" value="1"/>
</dbReference>
<dbReference type="InterPro" id="IPR023772">
    <property type="entry name" value="DNA-bd_HTH_TetR-type_CS"/>
</dbReference>
<protein>
    <submittedName>
        <fullName evidence="7">TetR/AcrR family transcriptional regulator</fullName>
    </submittedName>
</protein>
<dbReference type="SUPFAM" id="SSF46689">
    <property type="entry name" value="Homeodomain-like"/>
    <property type="match status" value="1"/>
</dbReference>
<keyword evidence="3" id="KW-0804">Transcription</keyword>
<dbReference type="Gene3D" id="1.10.10.60">
    <property type="entry name" value="Homeodomain-like"/>
    <property type="match status" value="1"/>
</dbReference>
<dbReference type="GO" id="GO:0003700">
    <property type="term" value="F:DNA-binding transcription factor activity"/>
    <property type="evidence" value="ECO:0007669"/>
    <property type="project" value="TreeGrafter"/>
</dbReference>
<dbReference type="Pfam" id="PF14246">
    <property type="entry name" value="TetR_C_7"/>
    <property type="match status" value="1"/>
</dbReference>
<evidence type="ECO:0000256" key="2">
    <source>
        <dbReference type="ARBA" id="ARBA00023125"/>
    </source>
</evidence>
<accession>A0A418VUQ9</accession>
<dbReference type="InterPro" id="IPR036271">
    <property type="entry name" value="Tet_transcr_reg_TetR-rel_C_sf"/>
</dbReference>
<dbReference type="PANTHER" id="PTHR30055">
    <property type="entry name" value="HTH-TYPE TRANSCRIPTIONAL REGULATOR RUTR"/>
    <property type="match status" value="1"/>
</dbReference>
<dbReference type="InterPro" id="IPR050109">
    <property type="entry name" value="HTH-type_TetR-like_transc_reg"/>
</dbReference>
<dbReference type="InterPro" id="IPR039536">
    <property type="entry name" value="TetR_C_Proteobacteria"/>
</dbReference>
<comment type="caution">
    <text evidence="7">The sequence shown here is derived from an EMBL/GenBank/DDBJ whole genome shotgun (WGS) entry which is preliminary data.</text>
</comment>
<evidence type="ECO:0000256" key="3">
    <source>
        <dbReference type="ARBA" id="ARBA00023163"/>
    </source>
</evidence>
<evidence type="ECO:0000313" key="8">
    <source>
        <dbReference type="Proteomes" id="UP000283458"/>
    </source>
</evidence>
<dbReference type="FunFam" id="1.10.10.60:FF:000141">
    <property type="entry name" value="TetR family transcriptional regulator"/>
    <property type="match status" value="1"/>
</dbReference>
<dbReference type="PRINTS" id="PR00455">
    <property type="entry name" value="HTHTETR"/>
</dbReference>
<evidence type="ECO:0000256" key="5">
    <source>
        <dbReference type="SAM" id="MobiDB-lite"/>
    </source>
</evidence>
<feature type="region of interest" description="Disordered" evidence="5">
    <location>
        <begin position="1"/>
        <end position="22"/>
    </location>
</feature>
<reference evidence="7 8" key="1">
    <citation type="submission" date="2018-09" db="EMBL/GenBank/DDBJ databases">
        <authorList>
            <person name="Zhu H."/>
        </authorList>
    </citation>
    <scope>NUCLEOTIDE SEQUENCE [LARGE SCALE GENOMIC DNA]</scope>
    <source>
        <strain evidence="7 8">K2W22B-5</strain>
    </source>
</reference>
<keyword evidence="8" id="KW-1185">Reference proteome</keyword>
<feature type="DNA-binding region" description="H-T-H motif" evidence="4">
    <location>
        <begin position="49"/>
        <end position="68"/>
    </location>
</feature>
<sequence length="238" mass="26152">MRHPLVKSERYSSVQSSAAPTPIVADPKTTQILDAARDVFLELGYAAATMDLVAQRARVSKTTLYTRFPSKEDLYTATISNECERHGMRFAPESFDGLPLRDVLIQVGGRFVELIWSEPAIRVHQSVMGESLRVPEAARLFFKAGPERATAALVALFERLAQRGLVDIDDPAFVAGQFLVAMQGGPYCALAVSLAPLPSAEERNLFVAKAVDLFIRGVAPPIGKKTRKWSFCPMSKSR</sequence>
<dbReference type="InterPro" id="IPR001647">
    <property type="entry name" value="HTH_TetR"/>
</dbReference>
<dbReference type="PROSITE" id="PS01081">
    <property type="entry name" value="HTH_TETR_1"/>
    <property type="match status" value="1"/>
</dbReference>
<dbReference type="Pfam" id="PF00440">
    <property type="entry name" value="TetR_N"/>
    <property type="match status" value="1"/>
</dbReference>
<feature type="domain" description="HTH tetR-type" evidence="6">
    <location>
        <begin position="26"/>
        <end position="86"/>
    </location>
</feature>
<dbReference type="PROSITE" id="PS50977">
    <property type="entry name" value="HTH_TETR_2"/>
    <property type="match status" value="1"/>
</dbReference>
<evidence type="ECO:0000259" key="6">
    <source>
        <dbReference type="PROSITE" id="PS50977"/>
    </source>
</evidence>
<evidence type="ECO:0000256" key="4">
    <source>
        <dbReference type="PROSITE-ProRule" id="PRU00335"/>
    </source>
</evidence>
<evidence type="ECO:0000313" key="7">
    <source>
        <dbReference type="EMBL" id="RJF80880.1"/>
    </source>
</evidence>
<feature type="compositionally biased region" description="Basic and acidic residues" evidence="5">
    <location>
        <begin position="1"/>
        <end position="10"/>
    </location>
</feature>
<keyword evidence="1" id="KW-0805">Transcription regulation</keyword>
<organism evidence="7 8">
    <name type="scientific">Azospirillum cavernae</name>
    <dbReference type="NCBI Taxonomy" id="2320860"/>
    <lineage>
        <taxon>Bacteria</taxon>
        <taxon>Pseudomonadati</taxon>
        <taxon>Pseudomonadota</taxon>
        <taxon>Alphaproteobacteria</taxon>
        <taxon>Rhodospirillales</taxon>
        <taxon>Azospirillaceae</taxon>
        <taxon>Azospirillum</taxon>
    </lineage>
</organism>
<dbReference type="InterPro" id="IPR009057">
    <property type="entry name" value="Homeodomain-like_sf"/>
</dbReference>
<dbReference type="AlphaFoldDB" id="A0A418VUQ9"/>
<dbReference type="GO" id="GO:0000976">
    <property type="term" value="F:transcription cis-regulatory region binding"/>
    <property type="evidence" value="ECO:0007669"/>
    <property type="project" value="TreeGrafter"/>
</dbReference>
<dbReference type="PANTHER" id="PTHR30055:SF146">
    <property type="entry name" value="HTH-TYPE TRANSCRIPTIONAL DUAL REGULATOR CECR"/>
    <property type="match status" value="1"/>
</dbReference>
<evidence type="ECO:0000256" key="1">
    <source>
        <dbReference type="ARBA" id="ARBA00023015"/>
    </source>
</evidence>
<keyword evidence="2 4" id="KW-0238">DNA-binding</keyword>
<gene>
    <name evidence="7" type="ORF">D3877_11595</name>
</gene>
<dbReference type="Proteomes" id="UP000283458">
    <property type="component" value="Unassembled WGS sequence"/>
</dbReference>
<name>A0A418VUQ9_9PROT</name>